<feature type="region of interest" description="Disordered" evidence="1">
    <location>
        <begin position="1103"/>
        <end position="1165"/>
    </location>
</feature>
<dbReference type="GO" id="GO:0006914">
    <property type="term" value="P:autophagy"/>
    <property type="evidence" value="ECO:0007669"/>
    <property type="project" value="InterPro"/>
</dbReference>
<dbReference type="GO" id="GO:0042594">
    <property type="term" value="P:response to starvation"/>
    <property type="evidence" value="ECO:0007669"/>
    <property type="project" value="TreeGrafter"/>
</dbReference>
<feature type="domain" description="BCAS3 WD40" evidence="2">
    <location>
        <begin position="73"/>
        <end position="517"/>
    </location>
</feature>
<evidence type="ECO:0000256" key="1">
    <source>
        <dbReference type="SAM" id="MobiDB-lite"/>
    </source>
</evidence>
<dbReference type="EMBL" id="OU892288">
    <property type="protein sequence ID" value="CAH1124584.1"/>
    <property type="molecule type" value="Genomic_DNA"/>
</dbReference>
<dbReference type="Proteomes" id="UP001152799">
    <property type="component" value="Chromosome 12"/>
</dbReference>
<dbReference type="InterPro" id="IPR048382">
    <property type="entry name" value="BCAS3_WD40"/>
</dbReference>
<dbReference type="Gene3D" id="2.130.10.10">
    <property type="entry name" value="YVTN repeat-like/Quinoprotein amine dehydrogenase"/>
    <property type="match status" value="1"/>
</dbReference>
<sequence length="1165" mass="127623">MFNDFFPKYLLTAKQIMSADSPSQQSRPELAPMQNIVTPQPVTDPTILDSVAGFINEVVPTAATNDSFDSKDQIQWVRFENLNCDELNFSPSNEAPLPNSLILVLGYTTGIQVWAVPANGEAIELFSWRHGSVKVLRILPTPYEVGTLNKTDSFEAKRPLIALVDVATHGSSAGSLNFYSLKTGEQVKQIKFKTQILDVIANRRSVVITFPEKIAIFDAFTLEDKLSITSCYLSPGIQSNPVACGPRWLAFAEKKLVASRRSSGGNEGEGVQSYTATVLHAAKSLGRGLRELGDAVASSLTGNQAKLGTSPNSPQAGGSCDVPQKGIVTVLDIENPQAQNADGSLHGESVVAHFVAHTEAIVWLQWGPCGMLLLTADKRGHDFNLFRINSHPVGAALAAVHHLYTLHRGDTSARVQDMCFSFDSRWVTVSTLRGTTHVFPITPYGGNIGVRTHTSPHVVNKMSRFHRSAGLSSEGRSNSPISMQESTISSNFPYHNPRFSPFPHATVVNPLAQLRQPVYMQNIGNVAPRQGRQRLSSSSEDNIALRVTACFAPARAWIDSTTPMSALNKSIKPVESLFIINCHGTLVQYDLEPHHSNNVLKEKVCDDTAIELAVTAKAQWRLQRQASSIDRPLPLSPQSLAFVASHVPLIKKKVENGNDDDWLSQVEIITHAGPHRRLWMGPQFTFKTYTTANGTSMSLGDAQPLDLNRSKPVNMPITKANAVLIESSSASSSEQSLLDIYRKNCEEMGAAGEHQIKEDLADAMLESPGIREAGGRCVLVSVKTPQQKAGPIAKVVNPLGTVVTVQSSDEDQMDQTPEDLVIYENCDETLFRPLVSPKTLAYCKSSKADAGHIMTQSLKNDTNVTVKVMEKNEAAGLNWEDPSVQDIKNNTKVLVHEGEVSDLLAQKSSFGLMNPLYNVLEEIKAKPNNKKSKNNKKSVVDVVDVAKPSCDNILDTLKSVEFPALDTQLVNPEFPPLEDNFFSLENLTKTEKYEDAEDCGLPLYDDNKKKGSLKKARKPKPKLGVKITKEESPDRDKESFGGDVAVEITLPVPKRSWSSIASVKPQLDPWSNNNNNDVTTEKLLDIDSPEEDNVNVLVTLDKPEDLLKLSDKSSDDEKIDSGSSPLETTESSDEGKLLAQDDSKIQVASVASKSNTKRRMRKKKK</sequence>
<evidence type="ECO:0000313" key="3">
    <source>
        <dbReference type="EMBL" id="CAH1124584.1"/>
    </source>
</evidence>
<reference evidence="3" key="1">
    <citation type="submission" date="2022-01" db="EMBL/GenBank/DDBJ databases">
        <authorList>
            <person name="King R."/>
        </authorList>
    </citation>
    <scope>NUCLEOTIDE SEQUENCE</scope>
</reference>
<keyword evidence="4" id="KW-1185">Reference proteome</keyword>
<evidence type="ECO:0000313" key="4">
    <source>
        <dbReference type="Proteomes" id="UP001152799"/>
    </source>
</evidence>
<dbReference type="InterPro" id="IPR036322">
    <property type="entry name" value="WD40_repeat_dom_sf"/>
</dbReference>
<dbReference type="PANTHER" id="PTHR13268:SF0">
    <property type="entry name" value="BCAS3 MICROTUBULE ASSOCIATED CELL MIGRATION FACTOR"/>
    <property type="match status" value="1"/>
</dbReference>
<accession>A0A9P0DH93</accession>
<feature type="compositionally biased region" description="Basic residues" evidence="1">
    <location>
        <begin position="1155"/>
        <end position="1165"/>
    </location>
</feature>
<dbReference type="OrthoDB" id="25778at2759"/>
<dbReference type="GO" id="GO:0005737">
    <property type="term" value="C:cytoplasm"/>
    <property type="evidence" value="ECO:0007669"/>
    <property type="project" value="TreeGrafter"/>
</dbReference>
<feature type="compositionally biased region" description="Basic and acidic residues" evidence="1">
    <location>
        <begin position="1103"/>
        <end position="1120"/>
    </location>
</feature>
<dbReference type="InterPro" id="IPR015943">
    <property type="entry name" value="WD40/YVTN_repeat-like_dom_sf"/>
</dbReference>
<dbReference type="InterPro" id="IPR045142">
    <property type="entry name" value="BCAS3-like"/>
</dbReference>
<dbReference type="PANTHER" id="PTHR13268">
    <property type="entry name" value="BREAST CARCINOMA AMPLIFIED SEQUENCE 3"/>
    <property type="match status" value="1"/>
</dbReference>
<evidence type="ECO:0000259" key="2">
    <source>
        <dbReference type="Pfam" id="PF21034"/>
    </source>
</evidence>
<gene>
    <name evidence="3" type="ORF">CEUTPL_LOCUS3525</name>
</gene>
<dbReference type="Pfam" id="PF21034">
    <property type="entry name" value="BCAS3_WD40"/>
    <property type="match status" value="1"/>
</dbReference>
<name>A0A9P0DH93_9CUCU</name>
<dbReference type="SUPFAM" id="SSF50978">
    <property type="entry name" value="WD40 repeat-like"/>
    <property type="match status" value="1"/>
</dbReference>
<organism evidence="3 4">
    <name type="scientific">Ceutorhynchus assimilis</name>
    <name type="common">cabbage seed weevil</name>
    <dbReference type="NCBI Taxonomy" id="467358"/>
    <lineage>
        <taxon>Eukaryota</taxon>
        <taxon>Metazoa</taxon>
        <taxon>Ecdysozoa</taxon>
        <taxon>Arthropoda</taxon>
        <taxon>Hexapoda</taxon>
        <taxon>Insecta</taxon>
        <taxon>Pterygota</taxon>
        <taxon>Neoptera</taxon>
        <taxon>Endopterygota</taxon>
        <taxon>Coleoptera</taxon>
        <taxon>Polyphaga</taxon>
        <taxon>Cucujiformia</taxon>
        <taxon>Curculionidae</taxon>
        <taxon>Ceutorhynchinae</taxon>
        <taxon>Ceutorhynchus</taxon>
    </lineage>
</organism>
<protein>
    <recommendedName>
        <fullName evidence="2">BCAS3 WD40 domain-containing protein</fullName>
    </recommendedName>
</protein>
<feature type="compositionally biased region" description="Basic and acidic residues" evidence="1">
    <location>
        <begin position="1133"/>
        <end position="1144"/>
    </location>
</feature>
<dbReference type="AlphaFoldDB" id="A0A9P0DH93"/>
<proteinExistence type="predicted"/>